<gene>
    <name evidence="4" type="ORF">NDU88_001205</name>
</gene>
<evidence type="ECO:0000313" key="4">
    <source>
        <dbReference type="EMBL" id="KAJ1081018.1"/>
    </source>
</evidence>
<dbReference type="PANTHER" id="PTHR48426:SF1">
    <property type="entry name" value="CHROMATIN TARGET OF PRMT1 PROTEIN"/>
    <property type="match status" value="1"/>
</dbReference>
<dbReference type="AlphaFoldDB" id="A0AAV7KVL8"/>
<evidence type="ECO:0000313" key="5">
    <source>
        <dbReference type="Proteomes" id="UP001066276"/>
    </source>
</evidence>
<dbReference type="InterPro" id="IPR025715">
    <property type="entry name" value="FoP_C"/>
</dbReference>
<accession>A0AAV7KVL8</accession>
<name>A0AAV7KVL8_PLEWA</name>
<feature type="compositionally biased region" description="Gly residues" evidence="2">
    <location>
        <begin position="271"/>
        <end position="311"/>
    </location>
</feature>
<dbReference type="EMBL" id="JANPWB010000016">
    <property type="protein sequence ID" value="KAJ1081018.1"/>
    <property type="molecule type" value="Genomic_DNA"/>
</dbReference>
<organism evidence="4 5">
    <name type="scientific">Pleurodeles waltl</name>
    <name type="common">Iberian ribbed newt</name>
    <dbReference type="NCBI Taxonomy" id="8319"/>
    <lineage>
        <taxon>Eukaryota</taxon>
        <taxon>Metazoa</taxon>
        <taxon>Chordata</taxon>
        <taxon>Craniata</taxon>
        <taxon>Vertebrata</taxon>
        <taxon>Euteleostomi</taxon>
        <taxon>Amphibia</taxon>
        <taxon>Batrachia</taxon>
        <taxon>Caudata</taxon>
        <taxon>Salamandroidea</taxon>
        <taxon>Salamandridae</taxon>
        <taxon>Pleurodelinae</taxon>
        <taxon>Pleurodeles</taxon>
    </lineage>
</organism>
<dbReference type="PANTHER" id="PTHR48426">
    <property type="entry name" value="CHROMATIN TARGET OF PRMT1 PROTEIN"/>
    <property type="match status" value="1"/>
</dbReference>
<sequence>MAYFVNLELSLSRPLQPRATRLLLRRRVRHFLRFFPLSLLPGGRSGLVWSSASPFFFSVCGDICRSHLLTRLLVHFNRRLRPTLGAWCSYHQQHPASSYCPDSIAVTTVFRFPVPEMAAPSASKVVLKSTTKMSLNERFTNMLKNKQPMPVNIRATMQQQQIASARNRRLAQQMENRPSVQAALKLKQSLKQRLGKSNIQARLGRPVGALPRGAIGGRGAVLGPRGLARGGVRGVRGVRGLPRGGMTLRGQNMIRGRGGAPRMGLRRGGARGRGGPVRGTLGRGGPAGRGGIGGRGRGSLAGRGRGGFVGRGRGRGRGRGAVRPTLTREQLDNQLDAYMSKTKGYLDAELDAYMAQTDPDAND</sequence>
<feature type="region of interest" description="Disordered" evidence="2">
    <location>
        <begin position="238"/>
        <end position="321"/>
    </location>
</feature>
<evidence type="ECO:0000256" key="2">
    <source>
        <dbReference type="SAM" id="MobiDB-lite"/>
    </source>
</evidence>
<keyword evidence="1" id="KW-0694">RNA-binding</keyword>
<dbReference type="SMART" id="SM01218">
    <property type="entry name" value="FoP_duplication"/>
    <property type="match status" value="1"/>
</dbReference>
<evidence type="ECO:0000259" key="3">
    <source>
        <dbReference type="SMART" id="SM01218"/>
    </source>
</evidence>
<comment type="caution">
    <text evidence="4">The sequence shown here is derived from an EMBL/GenBank/DDBJ whole genome shotgun (WGS) entry which is preliminary data.</text>
</comment>
<dbReference type="GO" id="GO:0003723">
    <property type="term" value="F:RNA binding"/>
    <property type="evidence" value="ECO:0007669"/>
    <property type="project" value="UniProtKB-KW"/>
</dbReference>
<protein>
    <recommendedName>
        <fullName evidence="3">Chromatin target of PRMT1 protein C-terminal domain-containing protein</fullName>
    </recommendedName>
</protein>
<proteinExistence type="predicted"/>
<keyword evidence="5" id="KW-1185">Reference proteome</keyword>
<dbReference type="InterPro" id="IPR052656">
    <property type="entry name" value="CTOP_PRMT1"/>
</dbReference>
<evidence type="ECO:0000256" key="1">
    <source>
        <dbReference type="ARBA" id="ARBA00022884"/>
    </source>
</evidence>
<reference evidence="4" key="1">
    <citation type="journal article" date="2022" name="bioRxiv">
        <title>Sequencing and chromosome-scale assembly of the giantPleurodeles waltlgenome.</title>
        <authorList>
            <person name="Brown T."/>
            <person name="Elewa A."/>
            <person name="Iarovenko S."/>
            <person name="Subramanian E."/>
            <person name="Araus A.J."/>
            <person name="Petzold A."/>
            <person name="Susuki M."/>
            <person name="Suzuki K.-i.T."/>
            <person name="Hayashi T."/>
            <person name="Toyoda A."/>
            <person name="Oliveira C."/>
            <person name="Osipova E."/>
            <person name="Leigh N.D."/>
            <person name="Simon A."/>
            <person name="Yun M.H."/>
        </authorList>
    </citation>
    <scope>NUCLEOTIDE SEQUENCE</scope>
    <source>
        <strain evidence="4">20211129_DDA</strain>
        <tissue evidence="4">Liver</tissue>
    </source>
</reference>
<dbReference type="Proteomes" id="UP001066276">
    <property type="component" value="Chromosome 12"/>
</dbReference>
<dbReference type="Pfam" id="PF13865">
    <property type="entry name" value="FoP_duplication"/>
    <property type="match status" value="1"/>
</dbReference>
<feature type="domain" description="Chromatin target of PRMT1 protein C-terminal" evidence="3">
    <location>
        <begin position="270"/>
        <end position="360"/>
    </location>
</feature>